<dbReference type="Gramene" id="KOM43363">
    <property type="protein sequence ID" value="KOM43363"/>
    <property type="gene ID" value="LR48_Vigan05g096700"/>
</dbReference>
<dbReference type="Proteomes" id="UP000053144">
    <property type="component" value="Chromosome 5"/>
</dbReference>
<dbReference type="GO" id="GO:0001786">
    <property type="term" value="F:phosphatidylserine binding"/>
    <property type="evidence" value="ECO:0007669"/>
    <property type="project" value="TreeGrafter"/>
</dbReference>
<dbReference type="Pfam" id="PF00191">
    <property type="entry name" value="Annexin"/>
    <property type="match status" value="6"/>
</dbReference>
<accession>A0A0L9UKS4</accession>
<dbReference type="GO" id="GO:0009409">
    <property type="term" value="P:response to cold"/>
    <property type="evidence" value="ECO:0007669"/>
    <property type="project" value="TreeGrafter"/>
</dbReference>
<evidence type="ECO:0000313" key="7">
    <source>
        <dbReference type="EMBL" id="KOM43363.1"/>
    </source>
</evidence>
<dbReference type="PRINTS" id="PR00196">
    <property type="entry name" value="ANNEXIN"/>
</dbReference>
<dbReference type="SUPFAM" id="SSF47874">
    <property type="entry name" value="Annexin"/>
    <property type="match status" value="2"/>
</dbReference>
<organism evidence="7 8">
    <name type="scientific">Phaseolus angularis</name>
    <name type="common">Azuki bean</name>
    <name type="synonym">Vigna angularis</name>
    <dbReference type="NCBI Taxonomy" id="3914"/>
    <lineage>
        <taxon>Eukaryota</taxon>
        <taxon>Viridiplantae</taxon>
        <taxon>Streptophyta</taxon>
        <taxon>Embryophyta</taxon>
        <taxon>Tracheophyta</taxon>
        <taxon>Spermatophyta</taxon>
        <taxon>Magnoliopsida</taxon>
        <taxon>eudicotyledons</taxon>
        <taxon>Gunneridae</taxon>
        <taxon>Pentapetalae</taxon>
        <taxon>rosids</taxon>
        <taxon>fabids</taxon>
        <taxon>Fabales</taxon>
        <taxon>Fabaceae</taxon>
        <taxon>Papilionoideae</taxon>
        <taxon>50 kb inversion clade</taxon>
        <taxon>NPAAA clade</taxon>
        <taxon>indigoferoid/millettioid clade</taxon>
        <taxon>Phaseoleae</taxon>
        <taxon>Vigna</taxon>
    </lineage>
</organism>
<sequence>MATLNVPPVPPSPRDDAIALYTAFKGFGCDTGVVINILAHRDATQRAYIQHEFRTMYSTDLLKRLSSELSGKLETAVLLWMHDPAGRDALILRQCLTAENLEATTEVLCSRTSSQLQYLRQVYHTKFGVYLEHEIERYASGDHKKVIDESKTDPLLLFGLRLKEETSLFLDTKMATLNVPPVPPSPRDDAIALYTAFKGFGCDTGVVINILAHRDATQRAYIQHEFRTMYSTDLLKRLSSELSGKLETAVLLWMHDPAGRDALILRQCLTAENLEATTEVLCSRTSSQLQYLRQVYHTKFGVYLEHEIERYASGDHKKMLLAYLTIPRSEGPEVNREIAEMDAKVLYKAGEKRLGTDEKTFVQIFSERSAAHLTAVDHYYNSMYGHSLKKAVKKETSGNFALSLLTILQFSANPAKYFAKMLRKAMKGLGTDDTRLIRVIVTRAEIDLQHIKAEYLKKYKKTLNDAVHSETSGHYRAFLLLLLGPNQ</sequence>
<keyword evidence="4 6" id="KW-0041">Annexin</keyword>
<comment type="similarity">
    <text evidence="6">Belongs to the annexin family.</text>
</comment>
<evidence type="ECO:0000256" key="5">
    <source>
        <dbReference type="ARBA" id="ARBA00023302"/>
    </source>
</evidence>
<dbReference type="STRING" id="3914.A0A0L9UKS4"/>
<dbReference type="FunFam" id="1.10.220.10:FF:000002">
    <property type="entry name" value="Annexin"/>
    <property type="match status" value="1"/>
</dbReference>
<keyword evidence="5 6" id="KW-0111">Calcium/phospholipid-binding</keyword>
<name>A0A0L9UKS4_PHAAN</name>
<dbReference type="GO" id="GO:0009651">
    <property type="term" value="P:response to salt stress"/>
    <property type="evidence" value="ECO:0007669"/>
    <property type="project" value="TreeGrafter"/>
</dbReference>
<proteinExistence type="inferred from homology"/>
<keyword evidence="3 6" id="KW-0106">Calcium</keyword>
<comment type="domain">
    <text evidence="6">A pair of annexin repeats may form one binding site for calcium and phospholipid.</text>
</comment>
<evidence type="ECO:0000256" key="3">
    <source>
        <dbReference type="ARBA" id="ARBA00022837"/>
    </source>
</evidence>
<dbReference type="GO" id="GO:0005737">
    <property type="term" value="C:cytoplasm"/>
    <property type="evidence" value="ECO:0007669"/>
    <property type="project" value="TreeGrafter"/>
</dbReference>
<dbReference type="PANTHER" id="PTHR10502:SF188">
    <property type="entry name" value="ANNEXIN"/>
    <property type="match status" value="1"/>
</dbReference>
<dbReference type="GO" id="GO:0009414">
    <property type="term" value="P:response to water deprivation"/>
    <property type="evidence" value="ECO:0007669"/>
    <property type="project" value="TreeGrafter"/>
</dbReference>
<dbReference type="OMA" id="CYVEHDV"/>
<dbReference type="InterPro" id="IPR018252">
    <property type="entry name" value="Annexin_repeat_CS"/>
</dbReference>
<dbReference type="Gene3D" id="1.10.220.10">
    <property type="entry name" value="Annexin"/>
    <property type="match status" value="6"/>
</dbReference>
<evidence type="ECO:0000256" key="2">
    <source>
        <dbReference type="ARBA" id="ARBA00022737"/>
    </source>
</evidence>
<dbReference type="EMBL" id="CM003375">
    <property type="protein sequence ID" value="KOM43363.1"/>
    <property type="molecule type" value="Genomic_DNA"/>
</dbReference>
<dbReference type="SMART" id="SM00335">
    <property type="entry name" value="ANX"/>
    <property type="match status" value="6"/>
</dbReference>
<gene>
    <name evidence="7" type="ORF">LR48_Vigan05g096700</name>
</gene>
<dbReference type="GO" id="GO:0005886">
    <property type="term" value="C:plasma membrane"/>
    <property type="evidence" value="ECO:0007669"/>
    <property type="project" value="TreeGrafter"/>
</dbReference>
<dbReference type="InterPro" id="IPR037104">
    <property type="entry name" value="Annexin_sf"/>
</dbReference>
<dbReference type="PROSITE" id="PS00223">
    <property type="entry name" value="ANNEXIN_1"/>
    <property type="match status" value="1"/>
</dbReference>
<dbReference type="FunFam" id="1.10.220.10:FF:000008">
    <property type="entry name" value="Annexin"/>
    <property type="match status" value="2"/>
</dbReference>
<evidence type="ECO:0000313" key="8">
    <source>
        <dbReference type="Proteomes" id="UP000053144"/>
    </source>
</evidence>
<dbReference type="FunFam" id="1.10.220.10:FF:000001">
    <property type="entry name" value="Annexin"/>
    <property type="match status" value="1"/>
</dbReference>
<dbReference type="InterPro" id="IPR018502">
    <property type="entry name" value="Annexin_repeat"/>
</dbReference>
<reference evidence="8" key="1">
    <citation type="journal article" date="2015" name="Proc. Natl. Acad. Sci. U.S.A.">
        <title>Genome sequencing of adzuki bean (Vigna angularis) provides insight into high starch and low fat accumulation and domestication.</title>
        <authorList>
            <person name="Yang K."/>
            <person name="Tian Z."/>
            <person name="Chen C."/>
            <person name="Luo L."/>
            <person name="Zhao B."/>
            <person name="Wang Z."/>
            <person name="Yu L."/>
            <person name="Li Y."/>
            <person name="Sun Y."/>
            <person name="Li W."/>
            <person name="Chen Y."/>
            <person name="Li Y."/>
            <person name="Zhang Y."/>
            <person name="Ai D."/>
            <person name="Zhao J."/>
            <person name="Shang C."/>
            <person name="Ma Y."/>
            <person name="Wu B."/>
            <person name="Wang M."/>
            <person name="Gao L."/>
            <person name="Sun D."/>
            <person name="Zhang P."/>
            <person name="Guo F."/>
            <person name="Wang W."/>
            <person name="Li Y."/>
            <person name="Wang J."/>
            <person name="Varshney R.K."/>
            <person name="Wang J."/>
            <person name="Ling H.Q."/>
            <person name="Wan P."/>
        </authorList>
    </citation>
    <scope>NUCLEOTIDE SEQUENCE</scope>
    <source>
        <strain evidence="8">cv. Jingnong 6</strain>
    </source>
</reference>
<dbReference type="GO" id="GO:0005544">
    <property type="term" value="F:calcium-dependent phospholipid binding"/>
    <property type="evidence" value="ECO:0007669"/>
    <property type="project" value="UniProtKB-KW"/>
</dbReference>
<evidence type="ECO:0000256" key="6">
    <source>
        <dbReference type="RuleBase" id="RU003540"/>
    </source>
</evidence>
<dbReference type="GO" id="GO:0005509">
    <property type="term" value="F:calcium ion binding"/>
    <property type="evidence" value="ECO:0007669"/>
    <property type="project" value="InterPro"/>
</dbReference>
<protein>
    <recommendedName>
        <fullName evidence="6">Annexin</fullName>
    </recommendedName>
</protein>
<dbReference type="PROSITE" id="PS51897">
    <property type="entry name" value="ANNEXIN_2"/>
    <property type="match status" value="5"/>
</dbReference>
<dbReference type="InterPro" id="IPR001464">
    <property type="entry name" value="Annexin"/>
</dbReference>
<dbReference type="GO" id="GO:0009408">
    <property type="term" value="P:response to heat"/>
    <property type="evidence" value="ECO:0007669"/>
    <property type="project" value="TreeGrafter"/>
</dbReference>
<dbReference type="AlphaFoldDB" id="A0A0L9UKS4"/>
<keyword evidence="2 6" id="KW-0677">Repeat</keyword>
<dbReference type="PANTHER" id="PTHR10502">
    <property type="entry name" value="ANNEXIN"/>
    <property type="match status" value="1"/>
</dbReference>
<evidence type="ECO:0000256" key="1">
    <source>
        <dbReference type="ARBA" id="ARBA00022723"/>
    </source>
</evidence>
<evidence type="ECO:0000256" key="4">
    <source>
        <dbReference type="ARBA" id="ARBA00023216"/>
    </source>
</evidence>
<keyword evidence="1" id="KW-0479">Metal-binding</keyword>